<dbReference type="FunFam" id="1.10.10.10:FF:000322">
    <property type="entry name" value="Probable disease resistance protein At1g63360"/>
    <property type="match status" value="1"/>
</dbReference>
<dbReference type="Pfam" id="PF23559">
    <property type="entry name" value="WHD_DRP"/>
    <property type="match status" value="1"/>
</dbReference>
<accession>A0AAW2D776</accession>
<evidence type="ECO:0000259" key="4">
    <source>
        <dbReference type="Pfam" id="PF23559"/>
    </source>
</evidence>
<feature type="domain" description="Disease resistance R13L4/SHOC-2-like LRR" evidence="5">
    <location>
        <begin position="468"/>
        <end position="741"/>
    </location>
</feature>
<dbReference type="PANTHER" id="PTHR36766">
    <property type="entry name" value="PLANT BROAD-SPECTRUM MILDEW RESISTANCE PROTEIN RPW8"/>
    <property type="match status" value="1"/>
</dbReference>
<evidence type="ECO:0000313" key="7">
    <source>
        <dbReference type="Proteomes" id="UP001459277"/>
    </source>
</evidence>
<evidence type="ECO:0000256" key="1">
    <source>
        <dbReference type="ARBA" id="ARBA00022737"/>
    </source>
</evidence>
<dbReference type="PRINTS" id="PR00364">
    <property type="entry name" value="DISEASERSIST"/>
</dbReference>
<keyword evidence="1" id="KW-0677">Repeat</keyword>
<dbReference type="InterPro" id="IPR027417">
    <property type="entry name" value="P-loop_NTPase"/>
</dbReference>
<dbReference type="GO" id="GO:0006952">
    <property type="term" value="P:defense response"/>
    <property type="evidence" value="ECO:0007669"/>
    <property type="project" value="UniProtKB-KW"/>
</dbReference>
<feature type="domain" description="Disease resistance protein winged helix" evidence="4">
    <location>
        <begin position="372"/>
        <end position="441"/>
    </location>
</feature>
<organism evidence="6 7">
    <name type="scientific">Lithocarpus litseifolius</name>
    <dbReference type="NCBI Taxonomy" id="425828"/>
    <lineage>
        <taxon>Eukaryota</taxon>
        <taxon>Viridiplantae</taxon>
        <taxon>Streptophyta</taxon>
        <taxon>Embryophyta</taxon>
        <taxon>Tracheophyta</taxon>
        <taxon>Spermatophyta</taxon>
        <taxon>Magnoliopsida</taxon>
        <taxon>eudicotyledons</taxon>
        <taxon>Gunneridae</taxon>
        <taxon>Pentapetalae</taxon>
        <taxon>rosids</taxon>
        <taxon>fabids</taxon>
        <taxon>Fagales</taxon>
        <taxon>Fagaceae</taxon>
        <taxon>Lithocarpus</taxon>
    </lineage>
</organism>
<dbReference type="SUPFAM" id="SSF52540">
    <property type="entry name" value="P-loop containing nucleoside triphosphate hydrolases"/>
    <property type="match status" value="1"/>
</dbReference>
<dbReference type="Pfam" id="PF23598">
    <property type="entry name" value="LRR_14"/>
    <property type="match status" value="1"/>
</dbReference>
<comment type="caution">
    <text evidence="6">The sequence shown here is derived from an EMBL/GenBank/DDBJ whole genome shotgun (WGS) entry which is preliminary data.</text>
</comment>
<dbReference type="GO" id="GO:0043531">
    <property type="term" value="F:ADP binding"/>
    <property type="evidence" value="ECO:0007669"/>
    <property type="project" value="InterPro"/>
</dbReference>
<dbReference type="InterPro" id="IPR042197">
    <property type="entry name" value="Apaf_helical"/>
</dbReference>
<dbReference type="Gene3D" id="3.80.10.10">
    <property type="entry name" value="Ribonuclease Inhibitor"/>
    <property type="match status" value="1"/>
</dbReference>
<evidence type="ECO:0000259" key="3">
    <source>
        <dbReference type="Pfam" id="PF00931"/>
    </source>
</evidence>
<keyword evidence="7" id="KW-1185">Reference proteome</keyword>
<feature type="domain" description="NB-ARC" evidence="3">
    <location>
        <begin position="125"/>
        <end position="289"/>
    </location>
</feature>
<dbReference type="AlphaFoldDB" id="A0AAW2D776"/>
<dbReference type="Gene3D" id="3.40.50.300">
    <property type="entry name" value="P-loop containing nucleotide triphosphate hydrolases"/>
    <property type="match status" value="1"/>
</dbReference>
<dbReference type="SUPFAM" id="SSF52058">
    <property type="entry name" value="L domain-like"/>
    <property type="match status" value="1"/>
</dbReference>
<dbReference type="PANTHER" id="PTHR36766:SF45">
    <property type="entry name" value="NB-ARC DOMAIN-CONTAINING PROTEIN"/>
    <property type="match status" value="1"/>
</dbReference>
<dbReference type="Gene3D" id="1.10.10.10">
    <property type="entry name" value="Winged helix-like DNA-binding domain superfamily/Winged helix DNA-binding domain"/>
    <property type="match status" value="1"/>
</dbReference>
<evidence type="ECO:0008006" key="8">
    <source>
        <dbReference type="Google" id="ProtNLM"/>
    </source>
</evidence>
<evidence type="ECO:0000259" key="5">
    <source>
        <dbReference type="Pfam" id="PF23598"/>
    </source>
</evidence>
<evidence type="ECO:0000256" key="2">
    <source>
        <dbReference type="ARBA" id="ARBA00022821"/>
    </source>
</evidence>
<dbReference type="Gene3D" id="1.10.8.430">
    <property type="entry name" value="Helical domain of apoptotic protease-activating factors"/>
    <property type="match status" value="1"/>
</dbReference>
<protein>
    <recommendedName>
        <fullName evidence="8">NB-ARC domain-containing protein</fullName>
    </recommendedName>
</protein>
<dbReference type="EMBL" id="JAZDWU010000004">
    <property type="protein sequence ID" value="KAL0006453.1"/>
    <property type="molecule type" value="Genomic_DNA"/>
</dbReference>
<proteinExistence type="predicted"/>
<dbReference type="Pfam" id="PF00931">
    <property type="entry name" value="NB-ARC"/>
    <property type="match status" value="1"/>
</dbReference>
<reference evidence="6 7" key="1">
    <citation type="submission" date="2024-01" db="EMBL/GenBank/DDBJ databases">
        <title>A telomere-to-telomere, gap-free genome of sweet tea (Lithocarpus litseifolius).</title>
        <authorList>
            <person name="Zhou J."/>
        </authorList>
    </citation>
    <scope>NUCLEOTIDE SEQUENCE [LARGE SCALE GENOMIC DNA]</scope>
    <source>
        <strain evidence="6">Zhou-2022a</strain>
        <tissue evidence="6">Leaf</tissue>
    </source>
</reference>
<dbReference type="InterPro" id="IPR058922">
    <property type="entry name" value="WHD_DRP"/>
</dbReference>
<evidence type="ECO:0000313" key="6">
    <source>
        <dbReference type="EMBL" id="KAL0006453.1"/>
    </source>
</evidence>
<dbReference type="InterPro" id="IPR032675">
    <property type="entry name" value="LRR_dom_sf"/>
</dbReference>
<dbReference type="InterPro" id="IPR002182">
    <property type="entry name" value="NB-ARC"/>
</dbReference>
<name>A0AAW2D776_9ROSI</name>
<keyword evidence="2" id="KW-0611">Plant defense</keyword>
<dbReference type="InterPro" id="IPR055414">
    <property type="entry name" value="LRR_R13L4/SHOC2-like"/>
</dbReference>
<sequence>MEDVVDEWNTELIKSAIQKEEEENADNAPVMKKKQVCPFIPSPSCCFSQVDKLARRHDIAHKIKELNEILDEIAKGKDRYHFQLTNDPAPRVVERPRTQTTSFVDMSEICGRDSFKDDLVGMLLGKGSEEERSPHLISLVGMGGIGKTTLAQLAYNDPKVQAHFEIKAWVCVSDPFDQCKVAKEILESIKAQSFDLTALQGLLERICDKVRGNKFFLVFDDVWTEDYAMWKPFRDALKNCGSQNSRILVTTRKEKVAKMMESANMIKLKELSKEDCWSMFSQIAFANKDPQQREQLEDLGKKISKKCKGLPLAARTLGSLMCLKKSKEEWMNVLNSNLWELEDVERGLFAPLLLSYYDLSSPLKRCFSYCAVFPKDHFFDIDELVSMWIAHGFVESKGNMEMEIMAREYFEDLVIRSFFQEFRSIDNEISYKMHDIVNDFAQSITKARHLRFSTATQFPPSTYSAKNLRTIIIFDQSYYMSNLFKDFKCLRVLTLKLQMELPDTMENLIHLRYLDLHFDTYMELVLPETICNLCNLQFLKIYKPKVLLLPQGIGKLINLRHLTGGEFVVPRGIGRLISLRTLNCVNLSDEDSKRCKFGEFKKLIHLRDLYLNFGKDGILTLKDLRIESNLSDVLILNALEPPQTLEKLHISCYRGNTMSPIWLTSLTNLEELYLQSAVDLMSLPPLGKIPCLELLTIESAWRLKKVGVEFMGIESENKKEDIKIFPNLEYLEFSCFWDWEEWIGGTRERGKEDEDCITIMPRLQKLIIRCCTKLKSLPDFLRTTPLKELEIAECPIIKKRCQRETGEDWPNISHIPIIKLID</sequence>
<dbReference type="Proteomes" id="UP001459277">
    <property type="component" value="Unassembled WGS sequence"/>
</dbReference>
<dbReference type="InterPro" id="IPR036388">
    <property type="entry name" value="WH-like_DNA-bd_sf"/>
</dbReference>
<gene>
    <name evidence="6" type="ORF">SO802_014014</name>
</gene>